<keyword evidence="4" id="KW-1185">Reference proteome</keyword>
<feature type="compositionally biased region" description="Polar residues" evidence="2">
    <location>
        <begin position="51"/>
        <end position="61"/>
    </location>
</feature>
<dbReference type="EMBL" id="JOJR01000038">
    <property type="protein sequence ID" value="RCN49052.1"/>
    <property type="molecule type" value="Genomic_DNA"/>
</dbReference>
<organism evidence="3 4">
    <name type="scientific">Ancylostoma caninum</name>
    <name type="common">Dog hookworm</name>
    <dbReference type="NCBI Taxonomy" id="29170"/>
    <lineage>
        <taxon>Eukaryota</taxon>
        <taxon>Metazoa</taxon>
        <taxon>Ecdysozoa</taxon>
        <taxon>Nematoda</taxon>
        <taxon>Chromadorea</taxon>
        <taxon>Rhabditida</taxon>
        <taxon>Rhabditina</taxon>
        <taxon>Rhabditomorpha</taxon>
        <taxon>Strongyloidea</taxon>
        <taxon>Ancylostomatidae</taxon>
        <taxon>Ancylostomatinae</taxon>
        <taxon>Ancylostoma</taxon>
    </lineage>
</organism>
<proteinExistence type="predicted"/>
<feature type="coiled-coil region" evidence="1">
    <location>
        <begin position="4"/>
        <end position="31"/>
    </location>
</feature>
<protein>
    <submittedName>
        <fullName evidence="3">Uncharacterized protein</fullName>
    </submittedName>
</protein>
<evidence type="ECO:0000313" key="4">
    <source>
        <dbReference type="Proteomes" id="UP000252519"/>
    </source>
</evidence>
<keyword evidence="1" id="KW-0175">Coiled coil</keyword>
<gene>
    <name evidence="3" type="ORF">ANCCAN_04797</name>
</gene>
<accession>A0A368GXH0</accession>
<dbReference type="Proteomes" id="UP000252519">
    <property type="component" value="Unassembled WGS sequence"/>
</dbReference>
<comment type="caution">
    <text evidence="3">The sequence shown here is derived from an EMBL/GenBank/DDBJ whole genome shotgun (WGS) entry which is preliminary data.</text>
</comment>
<reference evidence="3 4" key="1">
    <citation type="submission" date="2014-10" db="EMBL/GenBank/DDBJ databases">
        <title>Draft genome of the hookworm Ancylostoma caninum.</title>
        <authorList>
            <person name="Mitreva M."/>
        </authorList>
    </citation>
    <scope>NUCLEOTIDE SEQUENCE [LARGE SCALE GENOMIC DNA]</scope>
    <source>
        <strain evidence="3 4">Baltimore</strain>
    </source>
</reference>
<evidence type="ECO:0000256" key="2">
    <source>
        <dbReference type="SAM" id="MobiDB-lite"/>
    </source>
</evidence>
<feature type="region of interest" description="Disordered" evidence="2">
    <location>
        <begin position="39"/>
        <end position="61"/>
    </location>
</feature>
<name>A0A368GXH0_ANCCA</name>
<evidence type="ECO:0000313" key="3">
    <source>
        <dbReference type="EMBL" id="RCN49052.1"/>
    </source>
</evidence>
<sequence length="61" mass="7166">MDANQMAQQQIQQLQEQVRRQQEIINRANQQKSGFEQFSGFLENPCEPDNHTPTLTVMSRF</sequence>
<evidence type="ECO:0000256" key="1">
    <source>
        <dbReference type="SAM" id="Coils"/>
    </source>
</evidence>
<dbReference type="AlphaFoldDB" id="A0A368GXH0"/>